<sequence length="119" mass="13140">MQSFGKCLAIALSLGLSSQLMASEPQWLEGTFVNQDKTSLAKELAFCPAGKASFSGIRAAYVIEGKDNERIITLYSNGAFKLKVAQNGDELLPADDFTKQWLTETSLKRDPNQQYQCNQ</sequence>
<reference evidence="2 3" key="1">
    <citation type="submission" date="2019-09" db="EMBL/GenBank/DDBJ databases">
        <authorList>
            <person name="Li Y."/>
        </authorList>
    </citation>
    <scope>NUCLEOTIDE SEQUENCE [LARGE SCALE GENOMIC DNA]</scope>
    <source>
        <strain evidence="2 3">L3-3HA</strain>
    </source>
</reference>
<name>A0A5J5FY70_9GAMM</name>
<dbReference type="OrthoDB" id="5918515at2"/>
<dbReference type="RefSeq" id="WP_150436041.1">
    <property type="nucleotide sequence ID" value="NZ_VYKJ01000008.1"/>
</dbReference>
<dbReference type="Proteomes" id="UP000335415">
    <property type="component" value="Unassembled WGS sequence"/>
</dbReference>
<evidence type="ECO:0000256" key="1">
    <source>
        <dbReference type="SAM" id="SignalP"/>
    </source>
</evidence>
<feature type="chain" id="PRO_5023805525" description="C-type lysozyme inhibitor domain-containing protein" evidence="1">
    <location>
        <begin position="23"/>
        <end position="119"/>
    </location>
</feature>
<evidence type="ECO:0000313" key="2">
    <source>
        <dbReference type="EMBL" id="KAA8998564.1"/>
    </source>
</evidence>
<dbReference type="AlphaFoldDB" id="A0A5J5FY70"/>
<accession>A0A5J5FY70</accession>
<keyword evidence="1" id="KW-0732">Signal</keyword>
<organism evidence="2 3">
    <name type="scientific">Affinibrenneria salicis</name>
    <dbReference type="NCBI Taxonomy" id="2590031"/>
    <lineage>
        <taxon>Bacteria</taxon>
        <taxon>Pseudomonadati</taxon>
        <taxon>Pseudomonadota</taxon>
        <taxon>Gammaproteobacteria</taxon>
        <taxon>Enterobacterales</taxon>
        <taxon>Pectobacteriaceae</taxon>
        <taxon>Affinibrenneria</taxon>
    </lineage>
</organism>
<dbReference type="EMBL" id="VYKJ01000008">
    <property type="protein sequence ID" value="KAA8998564.1"/>
    <property type="molecule type" value="Genomic_DNA"/>
</dbReference>
<feature type="signal peptide" evidence="1">
    <location>
        <begin position="1"/>
        <end position="22"/>
    </location>
</feature>
<keyword evidence="3" id="KW-1185">Reference proteome</keyword>
<evidence type="ECO:0008006" key="4">
    <source>
        <dbReference type="Google" id="ProtNLM"/>
    </source>
</evidence>
<gene>
    <name evidence="2" type="ORF">FJU30_16315</name>
</gene>
<proteinExistence type="predicted"/>
<comment type="caution">
    <text evidence="2">The sequence shown here is derived from an EMBL/GenBank/DDBJ whole genome shotgun (WGS) entry which is preliminary data.</text>
</comment>
<evidence type="ECO:0000313" key="3">
    <source>
        <dbReference type="Proteomes" id="UP000335415"/>
    </source>
</evidence>
<protein>
    <recommendedName>
        <fullName evidence="4">C-type lysozyme inhibitor domain-containing protein</fullName>
    </recommendedName>
</protein>